<name>A0A0A9ETS8_ARUDO</name>
<evidence type="ECO:0000256" key="1">
    <source>
        <dbReference type="SAM" id="MobiDB-lite"/>
    </source>
</evidence>
<accession>A0A0A9ETS8</accession>
<reference evidence="2" key="2">
    <citation type="journal article" date="2015" name="Data Brief">
        <title>Shoot transcriptome of the giant reed, Arundo donax.</title>
        <authorList>
            <person name="Barrero R.A."/>
            <person name="Guerrero F.D."/>
            <person name="Moolhuijzen P."/>
            <person name="Goolsby J.A."/>
            <person name="Tidwell J."/>
            <person name="Bellgard S.E."/>
            <person name="Bellgard M.I."/>
        </authorList>
    </citation>
    <scope>NUCLEOTIDE SEQUENCE</scope>
    <source>
        <tissue evidence="2">Shoot tissue taken approximately 20 cm above the soil surface</tissue>
    </source>
</reference>
<reference evidence="2" key="1">
    <citation type="submission" date="2014-09" db="EMBL/GenBank/DDBJ databases">
        <authorList>
            <person name="Magalhaes I.L.F."/>
            <person name="Oliveira U."/>
            <person name="Santos F.R."/>
            <person name="Vidigal T.H.D.A."/>
            <person name="Brescovit A.D."/>
            <person name="Santos A.J."/>
        </authorList>
    </citation>
    <scope>NUCLEOTIDE SEQUENCE</scope>
    <source>
        <tissue evidence="2">Shoot tissue taken approximately 20 cm above the soil surface</tissue>
    </source>
</reference>
<proteinExistence type="predicted"/>
<organism evidence="2">
    <name type="scientific">Arundo donax</name>
    <name type="common">Giant reed</name>
    <name type="synonym">Donax arundinaceus</name>
    <dbReference type="NCBI Taxonomy" id="35708"/>
    <lineage>
        <taxon>Eukaryota</taxon>
        <taxon>Viridiplantae</taxon>
        <taxon>Streptophyta</taxon>
        <taxon>Embryophyta</taxon>
        <taxon>Tracheophyta</taxon>
        <taxon>Spermatophyta</taxon>
        <taxon>Magnoliopsida</taxon>
        <taxon>Liliopsida</taxon>
        <taxon>Poales</taxon>
        <taxon>Poaceae</taxon>
        <taxon>PACMAD clade</taxon>
        <taxon>Arundinoideae</taxon>
        <taxon>Arundineae</taxon>
        <taxon>Arundo</taxon>
    </lineage>
</organism>
<evidence type="ECO:0000313" key="2">
    <source>
        <dbReference type="EMBL" id="JAE02419.1"/>
    </source>
</evidence>
<sequence length="41" mass="4739">MISPHQICPLRCPKPRNQSIPNRRSLLPLSEQHRSHPAKLT</sequence>
<protein>
    <submittedName>
        <fullName evidence="2">Uncharacterized protein</fullName>
    </submittedName>
</protein>
<dbReference type="AlphaFoldDB" id="A0A0A9ETS8"/>
<feature type="region of interest" description="Disordered" evidence="1">
    <location>
        <begin position="1"/>
        <end position="41"/>
    </location>
</feature>
<dbReference type="EMBL" id="GBRH01195477">
    <property type="protein sequence ID" value="JAE02419.1"/>
    <property type="molecule type" value="Transcribed_RNA"/>
</dbReference>